<reference evidence="9" key="1">
    <citation type="journal article" date="2015" name="Nature">
        <title>Complex archaea that bridge the gap between prokaryotes and eukaryotes.</title>
        <authorList>
            <person name="Spang A."/>
            <person name="Saw J.H."/>
            <person name="Jorgensen S.L."/>
            <person name="Zaremba-Niedzwiedzka K."/>
            <person name="Martijn J."/>
            <person name="Lind A.E."/>
            <person name="van Eijk R."/>
            <person name="Schleper C."/>
            <person name="Guy L."/>
            <person name="Ettema T.J."/>
        </authorList>
    </citation>
    <scope>NUCLEOTIDE SEQUENCE</scope>
</reference>
<name>A0A0F9GDH7_9ZZZZ</name>
<organism evidence="9">
    <name type="scientific">marine sediment metagenome</name>
    <dbReference type="NCBI Taxonomy" id="412755"/>
    <lineage>
        <taxon>unclassified sequences</taxon>
        <taxon>metagenomes</taxon>
        <taxon>ecological metagenomes</taxon>
    </lineage>
</organism>
<dbReference type="InterPro" id="IPR003838">
    <property type="entry name" value="ABC3_permease_C"/>
</dbReference>
<dbReference type="PANTHER" id="PTHR30489">
    <property type="entry name" value="LIPOPROTEIN-RELEASING SYSTEM TRANSMEMBRANE PROTEIN LOLE"/>
    <property type="match status" value="1"/>
</dbReference>
<feature type="transmembrane region" description="Helical" evidence="6">
    <location>
        <begin position="379"/>
        <end position="405"/>
    </location>
</feature>
<dbReference type="Pfam" id="PF02687">
    <property type="entry name" value="FtsX"/>
    <property type="match status" value="1"/>
</dbReference>
<keyword evidence="4 6" id="KW-1133">Transmembrane helix</keyword>
<gene>
    <name evidence="9" type="ORF">LCGC14_1840120</name>
</gene>
<keyword evidence="5 6" id="KW-0472">Membrane</keyword>
<dbReference type="InterPro" id="IPR025857">
    <property type="entry name" value="MacB_PCD"/>
</dbReference>
<dbReference type="AlphaFoldDB" id="A0A0F9GDH7"/>
<keyword evidence="3 6" id="KW-0812">Transmembrane</keyword>
<feature type="transmembrane region" description="Helical" evidence="6">
    <location>
        <begin position="21"/>
        <end position="44"/>
    </location>
</feature>
<evidence type="ECO:0000259" key="7">
    <source>
        <dbReference type="Pfam" id="PF02687"/>
    </source>
</evidence>
<accession>A0A0F9GDH7</accession>
<evidence type="ECO:0000256" key="6">
    <source>
        <dbReference type="SAM" id="Phobius"/>
    </source>
</evidence>
<sequence>MNFEYFLAKRLIKGAAHKVSISAPIIKIAIAAIALGVIMMLVAISTGVGLKYKIREKVAAFNGHIQISNYDNNASEISVLPISLRQDFYPKFKSVEGIAHIQAVASKGGIIRTEDTFEGIIAKGVGSDYNWTVFQEYLVDGRLPEYSGKLNDEVLMSRLMANRLQLKTGDSFFSFFLKDDNVYTNDENVDQLQLPNQRKFTITGLYDSGFEEFDGLYLFTDIRHIQRMNNWNKNEVGNFEVFLNSFDDIEAKSKEIYGKTLSSLDTQTIIDKYYKIFEWIGLFDFNIILIIGIVIIVSGFNMITALLVLILERTQMIGILKALGSANWSIRKVFLYNASYLIAIGLFWGNLIGLGAIWIQDKYKVMKFPNPQEYYIDYVPVYIDGATILLLNLGVLVLCLLMLLVPSYIITKITPVKAIKFE</sequence>
<dbReference type="PANTHER" id="PTHR30489:SF0">
    <property type="entry name" value="LIPOPROTEIN-RELEASING SYSTEM TRANSMEMBRANE PROTEIN LOLE"/>
    <property type="match status" value="1"/>
</dbReference>
<comment type="caution">
    <text evidence="9">The sequence shown here is derived from an EMBL/GenBank/DDBJ whole genome shotgun (WGS) entry which is preliminary data.</text>
</comment>
<protein>
    <submittedName>
        <fullName evidence="9">Uncharacterized protein</fullName>
    </submittedName>
</protein>
<evidence type="ECO:0000313" key="9">
    <source>
        <dbReference type="EMBL" id="KKL96874.1"/>
    </source>
</evidence>
<evidence type="ECO:0000256" key="1">
    <source>
        <dbReference type="ARBA" id="ARBA00004651"/>
    </source>
</evidence>
<dbReference type="EMBL" id="LAZR01018313">
    <property type="protein sequence ID" value="KKL96874.1"/>
    <property type="molecule type" value="Genomic_DNA"/>
</dbReference>
<comment type="subcellular location">
    <subcellularLocation>
        <location evidence="1">Cell membrane</location>
        <topology evidence="1">Multi-pass membrane protein</topology>
    </subcellularLocation>
</comment>
<dbReference type="GO" id="GO:0098797">
    <property type="term" value="C:plasma membrane protein complex"/>
    <property type="evidence" value="ECO:0007669"/>
    <property type="project" value="TreeGrafter"/>
</dbReference>
<evidence type="ECO:0000256" key="3">
    <source>
        <dbReference type="ARBA" id="ARBA00022692"/>
    </source>
</evidence>
<evidence type="ECO:0000256" key="2">
    <source>
        <dbReference type="ARBA" id="ARBA00022475"/>
    </source>
</evidence>
<keyword evidence="2" id="KW-1003">Cell membrane</keyword>
<dbReference type="Pfam" id="PF12704">
    <property type="entry name" value="MacB_PCD"/>
    <property type="match status" value="1"/>
</dbReference>
<evidence type="ECO:0000256" key="5">
    <source>
        <dbReference type="ARBA" id="ARBA00023136"/>
    </source>
</evidence>
<evidence type="ECO:0000256" key="4">
    <source>
        <dbReference type="ARBA" id="ARBA00022989"/>
    </source>
</evidence>
<feature type="transmembrane region" description="Helical" evidence="6">
    <location>
        <begin position="333"/>
        <end position="359"/>
    </location>
</feature>
<dbReference type="GO" id="GO:0044874">
    <property type="term" value="P:lipoprotein localization to outer membrane"/>
    <property type="evidence" value="ECO:0007669"/>
    <property type="project" value="TreeGrafter"/>
</dbReference>
<feature type="domain" description="ABC3 transporter permease C-terminal" evidence="7">
    <location>
        <begin position="289"/>
        <end position="415"/>
    </location>
</feature>
<feature type="domain" description="MacB-like periplasmic core" evidence="8">
    <location>
        <begin position="28"/>
        <end position="255"/>
    </location>
</feature>
<evidence type="ECO:0000259" key="8">
    <source>
        <dbReference type="Pfam" id="PF12704"/>
    </source>
</evidence>
<feature type="transmembrane region" description="Helical" evidence="6">
    <location>
        <begin position="287"/>
        <end position="312"/>
    </location>
</feature>
<proteinExistence type="predicted"/>
<dbReference type="InterPro" id="IPR051447">
    <property type="entry name" value="Lipoprotein-release_system"/>
</dbReference>